<dbReference type="GO" id="GO:0006508">
    <property type="term" value="P:proteolysis"/>
    <property type="evidence" value="ECO:0007669"/>
    <property type="project" value="UniProtKB-KW"/>
</dbReference>
<protein>
    <recommendedName>
        <fullName evidence="2">beta-aspartyl-peptidase</fullName>
        <ecNumber evidence="2">3.4.19.5</ecNumber>
    </recommendedName>
</protein>
<evidence type="ECO:0000256" key="7">
    <source>
        <dbReference type="PIRSR" id="PIRSR600246-2"/>
    </source>
</evidence>
<evidence type="ECO:0000313" key="9">
    <source>
        <dbReference type="EMBL" id="KAJ2865487.1"/>
    </source>
</evidence>
<organism evidence="9 10">
    <name type="scientific">Coemansia aciculifera</name>
    <dbReference type="NCBI Taxonomy" id="417176"/>
    <lineage>
        <taxon>Eukaryota</taxon>
        <taxon>Fungi</taxon>
        <taxon>Fungi incertae sedis</taxon>
        <taxon>Zoopagomycota</taxon>
        <taxon>Kickxellomycotina</taxon>
        <taxon>Kickxellomycetes</taxon>
        <taxon>Kickxellales</taxon>
        <taxon>Kickxellaceae</taxon>
        <taxon>Coemansia</taxon>
    </lineage>
</organism>
<sequence length="373" mass="39568">MYSPKRDESGGFFSLIFARVYRLAALVLRKRPRKRQATGPCPTIIIHGGAGTIRKEKMTSTEEKELRAGLYLATERGYAVLRSGGTAADAVEAAVRAMEDNPLFNAGKGAVFNIKGVNQLEASFMDGKTGAAGAATLLTVVKNPITLARKVMESSRHVFLGGAGAEDYAREKGLDIVHPSYFWTKHRWEQHERGFVRSDSASTSSTRVGSLGSDEMGDYSHLPMGTVGAVALDAAGNLATATSTGGMSNKWDGRIGDTPIIGAGTWADKHIAISGTGAGEYFIRQGTAQYIALRAKLLGETPAVAGELAMLEMKSIGGDGGVICVDSTGRLTMTFCSDGMYRGYCSEQTDHIPAIGIFGSEKIASDDNHVALS</sequence>
<evidence type="ECO:0000256" key="2">
    <source>
        <dbReference type="ARBA" id="ARBA00012879"/>
    </source>
</evidence>
<feature type="site" description="Cleavage; by autolysis" evidence="8">
    <location>
        <begin position="225"/>
        <end position="226"/>
    </location>
</feature>
<feature type="binding site" evidence="7">
    <location>
        <begin position="254"/>
        <end position="257"/>
    </location>
    <ligand>
        <name>substrate</name>
    </ligand>
</feature>
<dbReference type="PANTHER" id="PTHR10188">
    <property type="entry name" value="L-ASPARAGINASE"/>
    <property type="match status" value="1"/>
</dbReference>
<keyword evidence="4" id="KW-0378">Hydrolase</keyword>
<keyword evidence="5" id="KW-0068">Autocatalytic cleavage</keyword>
<dbReference type="FunFam" id="3.60.20.30:FF:000001">
    <property type="entry name" value="Isoaspartyl peptidase/L-asparaginase"/>
    <property type="match status" value="1"/>
</dbReference>
<feature type="active site" description="Nucleophile" evidence="6">
    <location>
        <position position="226"/>
    </location>
</feature>
<comment type="caution">
    <text evidence="9">The sequence shown here is derived from an EMBL/GenBank/DDBJ whole genome shotgun (WGS) entry which is preliminary data.</text>
</comment>
<evidence type="ECO:0000256" key="8">
    <source>
        <dbReference type="PIRSR" id="PIRSR600246-3"/>
    </source>
</evidence>
<accession>A0A9W8IJW6</accession>
<dbReference type="SUPFAM" id="SSF56235">
    <property type="entry name" value="N-terminal nucleophile aminohydrolases (Ntn hydrolases)"/>
    <property type="match status" value="1"/>
</dbReference>
<dbReference type="Proteomes" id="UP001140074">
    <property type="component" value="Unassembled WGS sequence"/>
</dbReference>
<feature type="binding site" evidence="7">
    <location>
        <begin position="276"/>
        <end position="279"/>
    </location>
    <ligand>
        <name>substrate</name>
    </ligand>
</feature>
<keyword evidence="3" id="KW-0645">Protease</keyword>
<dbReference type="InterPro" id="IPR000246">
    <property type="entry name" value="Peptidase_T2"/>
</dbReference>
<dbReference type="PANTHER" id="PTHR10188:SF43">
    <property type="entry name" value="ASPARAGINASE (EUROFUNG)"/>
    <property type="match status" value="1"/>
</dbReference>
<evidence type="ECO:0000256" key="1">
    <source>
        <dbReference type="ARBA" id="ARBA00000306"/>
    </source>
</evidence>
<comment type="catalytic activity">
    <reaction evidence="1">
        <text>Cleavage of a beta-linked Asp residue from the N-terminus of a polypeptide.</text>
        <dbReference type="EC" id="3.4.19.5"/>
    </reaction>
</comment>
<evidence type="ECO:0000256" key="3">
    <source>
        <dbReference type="ARBA" id="ARBA00022670"/>
    </source>
</evidence>
<dbReference type="GO" id="GO:0008798">
    <property type="term" value="F:beta-aspartyl-peptidase activity"/>
    <property type="evidence" value="ECO:0007669"/>
    <property type="project" value="UniProtKB-EC"/>
</dbReference>
<evidence type="ECO:0000256" key="5">
    <source>
        <dbReference type="ARBA" id="ARBA00022813"/>
    </source>
</evidence>
<dbReference type="Pfam" id="PF01112">
    <property type="entry name" value="Asparaginase_2"/>
    <property type="match status" value="1"/>
</dbReference>
<dbReference type="EC" id="3.4.19.5" evidence="2"/>
<dbReference type="InterPro" id="IPR029055">
    <property type="entry name" value="Ntn_hydrolases_N"/>
</dbReference>
<reference evidence="9" key="1">
    <citation type="submission" date="2022-07" db="EMBL/GenBank/DDBJ databases">
        <title>Phylogenomic reconstructions and comparative analyses of Kickxellomycotina fungi.</title>
        <authorList>
            <person name="Reynolds N.K."/>
            <person name="Stajich J.E."/>
            <person name="Barry K."/>
            <person name="Grigoriev I.V."/>
            <person name="Crous P."/>
            <person name="Smith M.E."/>
        </authorList>
    </citation>
    <scope>NUCLEOTIDE SEQUENCE</scope>
    <source>
        <strain evidence="9">RSA 476</strain>
    </source>
</reference>
<name>A0A9W8IJW6_9FUNG</name>
<evidence type="ECO:0000256" key="4">
    <source>
        <dbReference type="ARBA" id="ARBA00022801"/>
    </source>
</evidence>
<proteinExistence type="predicted"/>
<dbReference type="EMBL" id="JANBUY010000058">
    <property type="protein sequence ID" value="KAJ2865487.1"/>
    <property type="molecule type" value="Genomic_DNA"/>
</dbReference>
<gene>
    <name evidence="9" type="ORF">GGH94_002178</name>
</gene>
<dbReference type="CDD" id="cd04701">
    <property type="entry name" value="Asparaginase_2"/>
    <property type="match status" value="1"/>
</dbReference>
<dbReference type="GO" id="GO:0005737">
    <property type="term" value="C:cytoplasm"/>
    <property type="evidence" value="ECO:0007669"/>
    <property type="project" value="TreeGrafter"/>
</dbReference>
<dbReference type="Gene3D" id="3.60.20.30">
    <property type="entry name" value="(Glycosyl)asparaginase"/>
    <property type="match status" value="1"/>
</dbReference>
<evidence type="ECO:0000256" key="6">
    <source>
        <dbReference type="PIRSR" id="PIRSR600246-1"/>
    </source>
</evidence>
<dbReference type="AlphaFoldDB" id="A0A9W8IJW6"/>
<evidence type="ECO:0000313" key="10">
    <source>
        <dbReference type="Proteomes" id="UP001140074"/>
    </source>
</evidence>
<keyword evidence="10" id="KW-1185">Reference proteome</keyword>